<keyword evidence="2" id="KW-1185">Reference proteome</keyword>
<reference evidence="1" key="1">
    <citation type="submission" date="2020-12" db="EMBL/GenBank/DDBJ databases">
        <title>Clostridium thailandense sp. nov., a novel acetogenic bacterium isolated from peat land soil in Thailand.</title>
        <authorList>
            <person name="Chaikitkaew S."/>
            <person name="Birkeland N.K."/>
        </authorList>
    </citation>
    <scope>NUCLEOTIDE SEQUENCE</scope>
    <source>
        <strain evidence="1">DSM 17425</strain>
    </source>
</reference>
<accession>A0A934M5B1</accession>
<organism evidence="1 2">
    <name type="scientific">Clostridium aciditolerans</name>
    <dbReference type="NCBI Taxonomy" id="339861"/>
    <lineage>
        <taxon>Bacteria</taxon>
        <taxon>Bacillati</taxon>
        <taxon>Bacillota</taxon>
        <taxon>Clostridia</taxon>
        <taxon>Eubacteriales</taxon>
        <taxon>Clostridiaceae</taxon>
        <taxon>Clostridium</taxon>
    </lineage>
</organism>
<dbReference type="EMBL" id="JAEEGB010000038">
    <property type="protein sequence ID" value="MBI6875097.1"/>
    <property type="molecule type" value="Genomic_DNA"/>
</dbReference>
<dbReference type="RefSeq" id="WP_211144457.1">
    <property type="nucleotide sequence ID" value="NZ_JAEEGB010000038.1"/>
</dbReference>
<sequence>MSFLKDLELYPIYIKWREGTDAFECFLKSTAFVSLKNYPNFELENPSISLEESILYDKIKTIIDSNNTSDTIFLLDIPGHQSILLGYLLQNNLNIKPILTLNLLFHPYGLIGSKKLIGNLLLCGDKLNSIDPKGYIFILDSGRYLLESDGTEKNSFNNQYETTEEDMPNVDLLKELCYSKVVYIYSDKIKEDINCYLDYLEHFDIKVSKCKIGEC</sequence>
<evidence type="ECO:0000313" key="2">
    <source>
        <dbReference type="Proteomes" id="UP000622687"/>
    </source>
</evidence>
<dbReference type="Proteomes" id="UP000622687">
    <property type="component" value="Unassembled WGS sequence"/>
</dbReference>
<evidence type="ECO:0000313" key="1">
    <source>
        <dbReference type="EMBL" id="MBI6875097.1"/>
    </source>
</evidence>
<dbReference type="AlphaFoldDB" id="A0A934M5B1"/>
<comment type="caution">
    <text evidence="1">The sequence shown here is derived from an EMBL/GenBank/DDBJ whole genome shotgun (WGS) entry which is preliminary data.</text>
</comment>
<proteinExistence type="predicted"/>
<gene>
    <name evidence="1" type="ORF">I6U51_20700</name>
</gene>
<name>A0A934M5B1_9CLOT</name>
<protein>
    <submittedName>
        <fullName evidence="1">Uncharacterized protein</fullName>
    </submittedName>
</protein>